<keyword evidence="3" id="KW-1185">Reference proteome</keyword>
<feature type="signal peptide" evidence="1">
    <location>
        <begin position="1"/>
        <end position="25"/>
    </location>
</feature>
<sequence>MTTSILKRALICSAFLLPVAQQAHAWPVVCVNCATEWTQLANNIQLVTSQAESVRQTINQIKMIDNQIRNTKNLAAGDWGNIFDQLQRLNMLARYGESIAFSSSTVMEDMNHIFKGYDAWNQDVEPQALSEHYQDVSQTLGDTAMAAMNVANGVHKQQAEDNVLINRQQQASTNATGRLQAIQAGNQLTAQMINQLQKMQTLMSTQIQLTSTLVQAENEREQARRAQTDKFMEGDVPTLDTRQLEAYTLKQF</sequence>
<name>A0ABY1HIL9_9GAMM</name>
<proteinExistence type="predicted"/>
<evidence type="ECO:0000313" key="2">
    <source>
        <dbReference type="EMBL" id="SGZ00251.1"/>
    </source>
</evidence>
<keyword evidence="1" id="KW-0732">Signal</keyword>
<dbReference type="Proteomes" id="UP000182660">
    <property type="component" value="Unassembled WGS sequence"/>
</dbReference>
<gene>
    <name evidence="2" type="ORF">MT2528_3997</name>
</gene>
<dbReference type="InterPro" id="IPR014147">
    <property type="entry name" value="T4SS_TrbJ"/>
</dbReference>
<accession>A0ABY1HIL9</accession>
<dbReference type="EMBL" id="FPLJ01000092">
    <property type="protein sequence ID" value="SGZ00251.1"/>
    <property type="molecule type" value="Genomic_DNA"/>
</dbReference>
<evidence type="ECO:0000256" key="1">
    <source>
        <dbReference type="SAM" id="SignalP"/>
    </source>
</evidence>
<evidence type="ECO:0000313" key="3">
    <source>
        <dbReference type="Proteomes" id="UP000182660"/>
    </source>
</evidence>
<organism evidence="2 3">
    <name type="scientific">Moritella viscosa</name>
    <dbReference type="NCBI Taxonomy" id="80854"/>
    <lineage>
        <taxon>Bacteria</taxon>
        <taxon>Pseudomonadati</taxon>
        <taxon>Pseudomonadota</taxon>
        <taxon>Gammaproteobacteria</taxon>
        <taxon>Alteromonadales</taxon>
        <taxon>Moritellaceae</taxon>
        <taxon>Moritella</taxon>
    </lineage>
</organism>
<dbReference type="RefSeq" id="WP_075481384.1">
    <property type="nucleotide sequence ID" value="NZ_CAWRCN010000151.1"/>
</dbReference>
<reference evidence="2 3" key="1">
    <citation type="submission" date="2016-11" db="EMBL/GenBank/DDBJ databases">
        <authorList>
            <person name="Klemetsen T."/>
        </authorList>
    </citation>
    <scope>NUCLEOTIDE SEQUENCE [LARGE SCALE GENOMIC DNA]</scope>
    <source>
        <strain evidence="2">MT 2528</strain>
    </source>
</reference>
<dbReference type="NCBIfam" id="TIGR02780">
    <property type="entry name" value="TrbJ_Ti"/>
    <property type="match status" value="1"/>
</dbReference>
<feature type="chain" id="PRO_5046681412" evidence="1">
    <location>
        <begin position="26"/>
        <end position="252"/>
    </location>
</feature>
<comment type="caution">
    <text evidence="2">The sequence shown here is derived from an EMBL/GenBank/DDBJ whole genome shotgun (WGS) entry which is preliminary data.</text>
</comment>
<protein>
    <submittedName>
        <fullName evidence="2">P-type conjugative transfer protein TrbJ</fullName>
    </submittedName>
</protein>